<evidence type="ECO:0000313" key="1">
    <source>
        <dbReference type="EMBL" id="MFJ5514348.1"/>
    </source>
</evidence>
<gene>
    <name evidence="1" type="ORF">ACIPUH_16295</name>
</gene>
<comment type="caution">
    <text evidence="1">The sequence shown here is derived from an EMBL/GenBank/DDBJ whole genome shotgun (WGS) entry which is preliminary data.</text>
</comment>
<evidence type="ECO:0000313" key="2">
    <source>
        <dbReference type="Proteomes" id="UP001617702"/>
    </source>
</evidence>
<organism evidence="1 2">
    <name type="scientific">Pectobacterium jejuense</name>
    <dbReference type="NCBI Taxonomy" id="2974022"/>
    <lineage>
        <taxon>Bacteria</taxon>
        <taxon>Pseudomonadati</taxon>
        <taxon>Pseudomonadota</taxon>
        <taxon>Gammaproteobacteria</taxon>
        <taxon>Enterobacterales</taxon>
        <taxon>Pectobacteriaceae</taxon>
        <taxon>Pectobacterium</taxon>
    </lineage>
</organism>
<dbReference type="Proteomes" id="UP001617702">
    <property type="component" value="Unassembled WGS sequence"/>
</dbReference>
<name>A0ABW8GZZ5_9GAMM</name>
<reference evidence="1 2" key="1">
    <citation type="submission" date="2024-10" db="EMBL/GenBank/DDBJ databases">
        <authorList>
            <person name="Lu C.-H."/>
        </authorList>
    </citation>
    <scope>NUCLEOTIDE SEQUENCE [LARGE SCALE GENOMIC DNA]</scope>
    <source>
        <strain evidence="1 2">22LXZD03-01</strain>
    </source>
</reference>
<protein>
    <submittedName>
        <fullName evidence="1">Uncharacterized protein</fullName>
    </submittedName>
</protein>
<dbReference type="RefSeq" id="WP_400355215.1">
    <property type="nucleotide sequence ID" value="NZ_JBIXLA010000007.1"/>
</dbReference>
<proteinExistence type="predicted"/>
<dbReference type="EMBL" id="JBIXLB010000008">
    <property type="protein sequence ID" value="MFJ5514348.1"/>
    <property type="molecule type" value="Genomic_DNA"/>
</dbReference>
<accession>A0ABW8GZZ5</accession>
<sequence length="133" mass="14772">MSDVFNKIARLSPRALQRYASACLQAYCHAKLIQHSSIDALIAHLNRYPESGSLVEWERNGALLPLNGRGDEMPQDLTLSISPRDIEDFTYLVDIAVEVGIVDMYGTPTTLPVEFVGKIAMILSQNNIDLPEI</sequence>
<keyword evidence="2" id="KW-1185">Reference proteome</keyword>